<keyword evidence="1" id="KW-0175">Coiled coil</keyword>
<dbReference type="Gene3D" id="2.170.270.10">
    <property type="entry name" value="SET domain"/>
    <property type="match status" value="1"/>
</dbReference>
<evidence type="ECO:0000313" key="4">
    <source>
        <dbReference type="EMBL" id="CAI4213465.1"/>
    </source>
</evidence>
<feature type="compositionally biased region" description="Basic and acidic residues" evidence="2">
    <location>
        <begin position="1"/>
        <end position="12"/>
    </location>
</feature>
<dbReference type="PANTHER" id="PTHR47332:SF6">
    <property type="entry name" value="SET DOMAIN-CONTAINING PROTEIN"/>
    <property type="match status" value="1"/>
</dbReference>
<comment type="caution">
    <text evidence="4">The sequence shown here is derived from an EMBL/GenBank/DDBJ whole genome shotgun (WGS) entry which is preliminary data.</text>
</comment>
<reference evidence="4" key="1">
    <citation type="submission" date="2022-11" db="EMBL/GenBank/DDBJ databases">
        <authorList>
            <person name="Scott C."/>
            <person name="Bruce N."/>
        </authorList>
    </citation>
    <scope>NUCLEOTIDE SEQUENCE</scope>
</reference>
<feature type="domain" description="SET" evidence="3">
    <location>
        <begin position="17"/>
        <end position="209"/>
    </location>
</feature>
<organism evidence="4 5">
    <name type="scientific">Parascedosporium putredinis</name>
    <dbReference type="NCBI Taxonomy" id="1442378"/>
    <lineage>
        <taxon>Eukaryota</taxon>
        <taxon>Fungi</taxon>
        <taxon>Dikarya</taxon>
        <taxon>Ascomycota</taxon>
        <taxon>Pezizomycotina</taxon>
        <taxon>Sordariomycetes</taxon>
        <taxon>Hypocreomycetidae</taxon>
        <taxon>Microascales</taxon>
        <taxon>Microascaceae</taxon>
        <taxon>Parascedosporium</taxon>
    </lineage>
</organism>
<gene>
    <name evidence="4" type="ORF">PPNO1_LOCUS3213</name>
</gene>
<dbReference type="Pfam" id="PF00856">
    <property type="entry name" value="SET"/>
    <property type="match status" value="1"/>
</dbReference>
<sequence>MPAPSRRPDSQGDRPLGPVELSTSVRLSLRRGDRKYCTFTYHGFRGDLSISIITSPETAAEATTLLEEHNPQWTGHKGAGDVTVGGELIMDEWAVLVGMLNAPPGIDRSHLKILDAFAFERLGDQQRKRVSEMATAPDRDMINGIFHTNSFGITLADEANHRALFPEIARINHDCRPSCHVRYSRHELRMEVFAYRDIKAGEELSVAYTPLNLPTKARQEAIQGWGFNCTCSLCTEPELSETSDRNRQRIQDLVRDMAKVENRNRDAMRVITDQLVALMETEELTAMMGTCTACSPWRIPS</sequence>
<dbReference type="OrthoDB" id="438641at2759"/>
<name>A0A9P1M9M7_9PEZI</name>
<evidence type="ECO:0000256" key="2">
    <source>
        <dbReference type="SAM" id="MobiDB-lite"/>
    </source>
</evidence>
<dbReference type="InterPro" id="IPR053185">
    <property type="entry name" value="SET_domain_protein"/>
</dbReference>
<dbReference type="Proteomes" id="UP000838763">
    <property type="component" value="Unassembled WGS sequence"/>
</dbReference>
<protein>
    <recommendedName>
        <fullName evidence="3">SET domain-containing protein</fullName>
    </recommendedName>
</protein>
<feature type="coiled-coil region" evidence="1">
    <location>
        <begin position="243"/>
        <end position="270"/>
    </location>
</feature>
<dbReference type="AlphaFoldDB" id="A0A9P1M9M7"/>
<dbReference type="EMBL" id="CALLCH030000008">
    <property type="protein sequence ID" value="CAI4213465.1"/>
    <property type="molecule type" value="Genomic_DNA"/>
</dbReference>
<dbReference type="InterPro" id="IPR046341">
    <property type="entry name" value="SET_dom_sf"/>
</dbReference>
<evidence type="ECO:0000313" key="5">
    <source>
        <dbReference type="Proteomes" id="UP000838763"/>
    </source>
</evidence>
<dbReference type="PANTHER" id="PTHR47332">
    <property type="entry name" value="SET DOMAIN-CONTAINING PROTEIN 5"/>
    <property type="match status" value="1"/>
</dbReference>
<dbReference type="SUPFAM" id="SSF82199">
    <property type="entry name" value="SET domain"/>
    <property type="match status" value="1"/>
</dbReference>
<feature type="region of interest" description="Disordered" evidence="2">
    <location>
        <begin position="1"/>
        <end position="20"/>
    </location>
</feature>
<accession>A0A9P1M9M7</accession>
<evidence type="ECO:0000259" key="3">
    <source>
        <dbReference type="PROSITE" id="PS50280"/>
    </source>
</evidence>
<proteinExistence type="predicted"/>
<dbReference type="InterPro" id="IPR001214">
    <property type="entry name" value="SET_dom"/>
</dbReference>
<dbReference type="CDD" id="cd20071">
    <property type="entry name" value="SET_SMYD"/>
    <property type="match status" value="1"/>
</dbReference>
<evidence type="ECO:0000256" key="1">
    <source>
        <dbReference type="SAM" id="Coils"/>
    </source>
</evidence>
<dbReference type="PROSITE" id="PS50280">
    <property type="entry name" value="SET"/>
    <property type="match status" value="1"/>
</dbReference>
<keyword evidence="5" id="KW-1185">Reference proteome</keyword>